<comment type="caution">
    <text evidence="2">The sequence shown here is derived from an EMBL/GenBank/DDBJ whole genome shotgun (WGS) entry which is preliminary data.</text>
</comment>
<evidence type="ECO:0000313" key="2">
    <source>
        <dbReference type="EMBL" id="CAG9111809.1"/>
    </source>
</evidence>
<gene>
    <name evidence="2" type="ORF">PLXY2_LOCUS4692</name>
</gene>
<organism evidence="2 3">
    <name type="scientific">Plutella xylostella</name>
    <name type="common">Diamondback moth</name>
    <name type="synonym">Plutella maculipennis</name>
    <dbReference type="NCBI Taxonomy" id="51655"/>
    <lineage>
        <taxon>Eukaryota</taxon>
        <taxon>Metazoa</taxon>
        <taxon>Ecdysozoa</taxon>
        <taxon>Arthropoda</taxon>
        <taxon>Hexapoda</taxon>
        <taxon>Insecta</taxon>
        <taxon>Pterygota</taxon>
        <taxon>Neoptera</taxon>
        <taxon>Endopterygota</taxon>
        <taxon>Lepidoptera</taxon>
        <taxon>Glossata</taxon>
        <taxon>Ditrysia</taxon>
        <taxon>Yponomeutoidea</taxon>
        <taxon>Plutellidae</taxon>
        <taxon>Plutella</taxon>
    </lineage>
</organism>
<keyword evidence="3" id="KW-1185">Reference proteome</keyword>
<evidence type="ECO:0000256" key="1">
    <source>
        <dbReference type="SAM" id="MobiDB-lite"/>
    </source>
</evidence>
<accession>A0A8S4E7Z1</accession>
<dbReference type="Proteomes" id="UP000653454">
    <property type="component" value="Unassembled WGS sequence"/>
</dbReference>
<protein>
    <submittedName>
        <fullName evidence="2">(diamondback moth) hypothetical protein</fullName>
    </submittedName>
</protein>
<proteinExistence type="predicted"/>
<sequence length="87" mass="9569">MAADGGTSLMSAYSHRSRRVMNRLCLDSKYCTNAPCKLYSIHPEPAPLPRCAHCRGNVAHVARTTPHSEPALRQQRRAGMRAPRGAV</sequence>
<reference evidence="2" key="1">
    <citation type="submission" date="2020-11" db="EMBL/GenBank/DDBJ databases">
        <authorList>
            <person name="Whiteford S."/>
        </authorList>
    </citation>
    <scope>NUCLEOTIDE SEQUENCE</scope>
</reference>
<dbReference type="EMBL" id="CAJHNJ030000013">
    <property type="protein sequence ID" value="CAG9111809.1"/>
    <property type="molecule type" value="Genomic_DNA"/>
</dbReference>
<name>A0A8S4E7Z1_PLUXY</name>
<dbReference type="AlphaFoldDB" id="A0A8S4E7Z1"/>
<feature type="region of interest" description="Disordered" evidence="1">
    <location>
        <begin position="65"/>
        <end position="87"/>
    </location>
</feature>
<evidence type="ECO:0000313" key="3">
    <source>
        <dbReference type="Proteomes" id="UP000653454"/>
    </source>
</evidence>